<protein>
    <recommendedName>
        <fullName evidence="5">RxLR effector protein</fullName>
    </recommendedName>
</protein>
<dbReference type="AlphaFoldDB" id="A0A3R7G5R1"/>
<gene>
    <name evidence="6" type="ORF">BBI17_009770</name>
    <name evidence="7" type="ORF">BBO99_00009816</name>
</gene>
<dbReference type="EMBL" id="MAYM02000957">
    <property type="protein sequence ID" value="RLN31529.1"/>
    <property type="molecule type" value="Genomic_DNA"/>
</dbReference>
<feature type="chain" id="PRO_5044947994" description="RxLR effector protein" evidence="5">
    <location>
        <begin position="21"/>
        <end position="194"/>
    </location>
</feature>
<evidence type="ECO:0000313" key="8">
    <source>
        <dbReference type="Proteomes" id="UP000285624"/>
    </source>
</evidence>
<evidence type="ECO:0000313" key="9">
    <source>
        <dbReference type="Proteomes" id="UP000285883"/>
    </source>
</evidence>
<evidence type="ECO:0000256" key="2">
    <source>
        <dbReference type="ARBA" id="ARBA00010400"/>
    </source>
</evidence>
<organism evidence="6 9">
    <name type="scientific">Phytophthora kernoviae</name>
    <dbReference type="NCBI Taxonomy" id="325452"/>
    <lineage>
        <taxon>Eukaryota</taxon>
        <taxon>Sar</taxon>
        <taxon>Stramenopiles</taxon>
        <taxon>Oomycota</taxon>
        <taxon>Peronosporomycetes</taxon>
        <taxon>Peronosporales</taxon>
        <taxon>Peronosporaceae</taxon>
        <taxon>Phytophthora</taxon>
    </lineage>
</organism>
<sequence>MRPSFVLLLALALLVAFSNAASATTRMTAVSIADSNKRSLRAVQKEDDDDDDGEEERGVKIDYLFGGIDAAKLGFRSGREIAKIKKLKVAAAGNGANAVKAAEKLKAIELKAAAAGNGVMSAKKEARLFKAFMDDKVEPSHLYQALRLDQLGDMAIHTNAYKVYQKYELAYRLKLRAIANGVTPIRLQTAKMDR</sequence>
<evidence type="ECO:0000313" key="7">
    <source>
        <dbReference type="EMBL" id="RLN72400.1"/>
    </source>
</evidence>
<evidence type="ECO:0000256" key="3">
    <source>
        <dbReference type="ARBA" id="ARBA00022525"/>
    </source>
</evidence>
<dbReference type="EMBL" id="MBDN02001189">
    <property type="protein sequence ID" value="RLN72400.1"/>
    <property type="molecule type" value="Genomic_DNA"/>
</dbReference>
<evidence type="ECO:0000256" key="1">
    <source>
        <dbReference type="ARBA" id="ARBA00004613"/>
    </source>
</evidence>
<dbReference type="InterPro" id="IPR031825">
    <property type="entry name" value="RXLR"/>
</dbReference>
<accession>A0A3R7G5R1</accession>
<keyword evidence="4 5" id="KW-0732">Signal</keyword>
<comment type="domain">
    <text evidence="5">The RxLR-dEER motif acts to carry the protein into the host cell cytoplasm through binding to cell surface phosphatidylinositol-3-phosphate.</text>
</comment>
<comment type="caution">
    <text evidence="6">The sequence shown here is derived from an EMBL/GenBank/DDBJ whole genome shotgun (WGS) entry which is preliminary data.</text>
</comment>
<reference evidence="8 9" key="1">
    <citation type="submission" date="2018-07" db="EMBL/GenBank/DDBJ databases">
        <title>Genome sequencing of oomycete isolates from Chile give support for New Zealand origin for Phytophthora kernoviae and make available the first Nothophytophthora sp. genome.</title>
        <authorList>
            <person name="Studholme D.J."/>
            <person name="Sanfuentes E."/>
            <person name="Panda P."/>
            <person name="Hill R."/>
            <person name="Sambles C."/>
            <person name="Grant M."/>
            <person name="Williams N.M."/>
            <person name="Mcdougal R.L."/>
        </authorList>
    </citation>
    <scope>NUCLEOTIDE SEQUENCE [LARGE SCALE GENOMIC DNA]</scope>
    <source>
        <strain evidence="6">Chile2</strain>
        <strain evidence="7">Chile4</strain>
    </source>
</reference>
<evidence type="ECO:0000256" key="5">
    <source>
        <dbReference type="RuleBase" id="RU367124"/>
    </source>
</evidence>
<name>A0A3R7G5R1_9STRA</name>
<comment type="subcellular location">
    <subcellularLocation>
        <location evidence="1 5">Secreted</location>
    </subcellularLocation>
</comment>
<keyword evidence="3 5" id="KW-0964">Secreted</keyword>
<comment type="similarity">
    <text evidence="2 5">Belongs to the RxLR effector family.</text>
</comment>
<keyword evidence="8" id="KW-1185">Reference proteome</keyword>
<dbReference type="Pfam" id="PF16810">
    <property type="entry name" value="RXLR"/>
    <property type="match status" value="1"/>
</dbReference>
<proteinExistence type="inferred from homology"/>
<comment type="function">
    <text evidence="5">Effector that suppresses plant defense responses during pathogen infection.</text>
</comment>
<evidence type="ECO:0000313" key="6">
    <source>
        <dbReference type="EMBL" id="RLN31529.1"/>
    </source>
</evidence>
<dbReference type="Proteomes" id="UP000285624">
    <property type="component" value="Unassembled WGS sequence"/>
</dbReference>
<evidence type="ECO:0000256" key="4">
    <source>
        <dbReference type="ARBA" id="ARBA00022729"/>
    </source>
</evidence>
<feature type="signal peptide" evidence="5">
    <location>
        <begin position="1"/>
        <end position="20"/>
    </location>
</feature>
<dbReference type="Proteomes" id="UP000285883">
    <property type="component" value="Unassembled WGS sequence"/>
</dbReference>